<keyword evidence="1 2" id="KW-0175">Coiled coil</keyword>
<proteinExistence type="predicted"/>
<gene>
    <name evidence="5" type="ORF">BSP0115_LOCUS7192</name>
</gene>
<dbReference type="PANTHER" id="PTHR21694:SF18">
    <property type="entry name" value="COILED-COIL DOMAIN-CONTAINING PROTEIN 63"/>
    <property type="match status" value="1"/>
</dbReference>
<evidence type="ECO:0000256" key="3">
    <source>
        <dbReference type="SAM" id="MobiDB-lite"/>
    </source>
</evidence>
<dbReference type="EMBL" id="HBFS01010428">
    <property type="protein sequence ID" value="CAD8913940.1"/>
    <property type="molecule type" value="Transcribed_RNA"/>
</dbReference>
<feature type="domain" description="ODAD1 central coiled coil region" evidence="4">
    <location>
        <begin position="119"/>
        <end position="416"/>
    </location>
</feature>
<sequence>MSAVSRDVDRNAGIKEQAAEKIRKQRAAIEKVKMENQVLAHELSLESRQARMTTNEFAKREVARVRAEGDAYVRRIEVEKRKIVELEGAVAAVQGKIFEQRHKTGGLNATRDNSKMIAKQIQILENRLDKALVRYNGVLGRNKELRGKIDELRRERVVFDGIYKKLEREIHERTRQLKELAEQANEAYRTRDSVQADMAALKVRAERDSDTFEREWKALSKAIEDDRRAHEAALDAGEETAGEGGKRGDLTIEQERELKRKVAQGAWLIGKDKANIAVSADKVASYEEAFAKIQSATGISDIDALVDRFIEAEDKNYSLFNYVNNLAGEIEKLEAGVAEVHSEIEKYKGQGAQSDNQRKRILRELQDRLEKTKNKAESFDSKYQGSMNHINLLKSAIQSIFVKIGCHTPSVAELLGAQGVTETNMMQYLGIVEQRINELLHAYSAIMRGDDAGLSRTVGSKLALRAPADMFEEPKFKPTTREPAGGAGKRGLKVQPPDWDDISSDEDSDDEDTRPLTLEELHRTPLRFRHRPTHKAPTGRAAGGHAKTKRGR</sequence>
<dbReference type="AlphaFoldDB" id="A0A7S1CAG2"/>
<feature type="compositionally biased region" description="Basic residues" evidence="3">
    <location>
        <begin position="524"/>
        <end position="534"/>
    </location>
</feature>
<dbReference type="Pfam" id="PF21773">
    <property type="entry name" value="ODAD1_CC"/>
    <property type="match status" value="1"/>
</dbReference>
<evidence type="ECO:0000313" key="5">
    <source>
        <dbReference type="EMBL" id="CAD8913940.1"/>
    </source>
</evidence>
<evidence type="ECO:0000259" key="4">
    <source>
        <dbReference type="Pfam" id="PF21773"/>
    </source>
</evidence>
<dbReference type="PANTHER" id="PTHR21694">
    <property type="entry name" value="COILED-COIL DOMAIN-CONTAINING PROTEIN 63"/>
    <property type="match status" value="1"/>
</dbReference>
<name>A0A7S1CAG2_9STRA</name>
<reference evidence="5" key="1">
    <citation type="submission" date="2021-01" db="EMBL/GenBank/DDBJ databases">
        <authorList>
            <person name="Corre E."/>
            <person name="Pelletier E."/>
            <person name="Niang G."/>
            <person name="Scheremetjew M."/>
            <person name="Finn R."/>
            <person name="Kale V."/>
            <person name="Holt S."/>
            <person name="Cochrane G."/>
            <person name="Meng A."/>
            <person name="Brown T."/>
            <person name="Cohen L."/>
        </authorList>
    </citation>
    <scope>NUCLEOTIDE SEQUENCE</scope>
    <source>
        <strain evidence="5">Ms1</strain>
    </source>
</reference>
<evidence type="ECO:0000256" key="2">
    <source>
        <dbReference type="SAM" id="Coils"/>
    </source>
</evidence>
<evidence type="ECO:0000256" key="1">
    <source>
        <dbReference type="ARBA" id="ARBA00023054"/>
    </source>
</evidence>
<feature type="compositionally biased region" description="Acidic residues" evidence="3">
    <location>
        <begin position="498"/>
        <end position="512"/>
    </location>
</feature>
<dbReference type="InterPro" id="IPR051876">
    <property type="entry name" value="ODA-DC/CCD"/>
</dbReference>
<dbReference type="InterPro" id="IPR049258">
    <property type="entry name" value="ODAD1_CC"/>
</dbReference>
<feature type="coiled-coil region" evidence="2">
    <location>
        <begin position="323"/>
        <end position="382"/>
    </location>
</feature>
<feature type="coiled-coil region" evidence="2">
    <location>
        <begin position="135"/>
        <end position="197"/>
    </location>
</feature>
<feature type="compositionally biased region" description="Basic and acidic residues" evidence="3">
    <location>
        <begin position="513"/>
        <end position="523"/>
    </location>
</feature>
<feature type="region of interest" description="Disordered" evidence="3">
    <location>
        <begin position="473"/>
        <end position="552"/>
    </location>
</feature>
<accession>A0A7S1CAG2</accession>
<feature type="region of interest" description="Disordered" evidence="3">
    <location>
        <begin position="230"/>
        <end position="249"/>
    </location>
</feature>
<organism evidence="5">
    <name type="scientific">Bicosoecida sp. CB-2014</name>
    <dbReference type="NCBI Taxonomy" id="1486930"/>
    <lineage>
        <taxon>Eukaryota</taxon>
        <taxon>Sar</taxon>
        <taxon>Stramenopiles</taxon>
        <taxon>Bigyra</taxon>
        <taxon>Opalozoa</taxon>
        <taxon>Bicosoecida</taxon>
    </lineage>
</organism>
<protein>
    <recommendedName>
        <fullName evidence="4">ODAD1 central coiled coil region domain-containing protein</fullName>
    </recommendedName>
</protein>